<evidence type="ECO:0000256" key="3">
    <source>
        <dbReference type="ARBA" id="ARBA00022777"/>
    </source>
</evidence>
<evidence type="ECO:0000256" key="1">
    <source>
        <dbReference type="ARBA" id="ARBA00022679"/>
    </source>
</evidence>
<organism evidence="8">
    <name type="scientific">Candidatus Electrothrix aestuarii</name>
    <dbReference type="NCBI Taxonomy" id="3062594"/>
    <lineage>
        <taxon>Bacteria</taxon>
        <taxon>Pseudomonadati</taxon>
        <taxon>Thermodesulfobacteriota</taxon>
        <taxon>Desulfobulbia</taxon>
        <taxon>Desulfobulbales</taxon>
        <taxon>Desulfobulbaceae</taxon>
        <taxon>Candidatus Electrothrix</taxon>
    </lineage>
</organism>
<feature type="domain" description="PurM-like C-terminal" evidence="7">
    <location>
        <begin position="147"/>
        <end position="322"/>
    </location>
</feature>
<dbReference type="Gene3D" id="3.30.1330.10">
    <property type="entry name" value="PurM-like, N-terminal domain"/>
    <property type="match status" value="1"/>
</dbReference>
<proteinExistence type="predicted"/>
<dbReference type="PANTHER" id="PTHR10256">
    <property type="entry name" value="SELENIDE, WATER DIKINASE"/>
    <property type="match status" value="1"/>
</dbReference>
<keyword evidence="5" id="KW-0711">Selenium</keyword>
<dbReference type="SUPFAM" id="SSF55326">
    <property type="entry name" value="PurM N-terminal domain-like"/>
    <property type="match status" value="1"/>
</dbReference>
<keyword evidence="4" id="KW-0067">ATP-binding</keyword>
<dbReference type="GO" id="GO:0016260">
    <property type="term" value="P:selenocysteine biosynthetic process"/>
    <property type="evidence" value="ECO:0007669"/>
    <property type="project" value="TreeGrafter"/>
</dbReference>
<gene>
    <name evidence="8" type="primary">selD</name>
    <name evidence="8" type="ORF">Q3M24_18695</name>
</gene>
<reference evidence="8" key="1">
    <citation type="journal article" date="2024" name="Syst. Appl. Microbiol.">
        <title>First single-strain enrichments of Electrothrix cable bacteria, description of E. aestuarii sp. nov. and E. rattekaaiensis sp. nov., and proposal of a cable bacteria taxonomy following the rules of the SeqCode.</title>
        <authorList>
            <person name="Plum-Jensen L.E."/>
            <person name="Schramm A."/>
            <person name="Marshall I.P.G."/>
        </authorList>
    </citation>
    <scope>NUCLEOTIDE SEQUENCE</scope>
    <source>
        <strain evidence="8">Rat1</strain>
    </source>
</reference>
<dbReference type="GO" id="GO:0005737">
    <property type="term" value="C:cytoplasm"/>
    <property type="evidence" value="ECO:0007669"/>
    <property type="project" value="TreeGrafter"/>
</dbReference>
<reference evidence="8" key="2">
    <citation type="submission" date="2024-06" db="EMBL/GenBank/DDBJ databases">
        <authorList>
            <person name="Plum-Jensen L.E."/>
            <person name="Schramm A."/>
            <person name="Marshall I.P.G."/>
        </authorList>
    </citation>
    <scope>NUCLEOTIDE SEQUENCE</scope>
    <source>
        <strain evidence="8">Rat1</strain>
    </source>
</reference>
<keyword evidence="1 8" id="KW-0808">Transferase</keyword>
<protein>
    <submittedName>
        <fullName evidence="8">Selenide, water dikinase SelD</fullName>
        <ecNumber evidence="8">2.7.9.3</ecNumber>
    </submittedName>
</protein>
<evidence type="ECO:0000256" key="2">
    <source>
        <dbReference type="ARBA" id="ARBA00022741"/>
    </source>
</evidence>
<evidence type="ECO:0000313" key="8">
    <source>
        <dbReference type="EMBL" id="XCN72307.1"/>
    </source>
</evidence>
<dbReference type="InterPro" id="IPR010918">
    <property type="entry name" value="PurM-like_C_dom"/>
</dbReference>
<dbReference type="AlphaFoldDB" id="A0AAU8LTV0"/>
<dbReference type="GO" id="GO:0005524">
    <property type="term" value="F:ATP binding"/>
    <property type="evidence" value="ECO:0007669"/>
    <property type="project" value="UniProtKB-KW"/>
</dbReference>
<evidence type="ECO:0000256" key="4">
    <source>
        <dbReference type="ARBA" id="ARBA00022840"/>
    </source>
</evidence>
<dbReference type="InterPro" id="IPR036676">
    <property type="entry name" value="PurM-like_C_sf"/>
</dbReference>
<dbReference type="KEGG" id="eaj:Q3M24_18695"/>
<dbReference type="EMBL" id="CP159373">
    <property type="protein sequence ID" value="XCN72307.1"/>
    <property type="molecule type" value="Genomic_DNA"/>
</dbReference>
<dbReference type="Pfam" id="PF00586">
    <property type="entry name" value="AIRS"/>
    <property type="match status" value="1"/>
</dbReference>
<dbReference type="SUPFAM" id="SSF56042">
    <property type="entry name" value="PurM C-terminal domain-like"/>
    <property type="match status" value="1"/>
</dbReference>
<dbReference type="InterPro" id="IPR004536">
    <property type="entry name" value="SPS/SelD"/>
</dbReference>
<dbReference type="EC" id="2.7.9.3" evidence="8"/>
<dbReference type="PANTHER" id="PTHR10256:SF0">
    <property type="entry name" value="INACTIVE SELENIDE, WATER DIKINASE-LIKE PROTEIN-RELATED"/>
    <property type="match status" value="1"/>
</dbReference>
<dbReference type="InterPro" id="IPR036921">
    <property type="entry name" value="PurM-like_N_sf"/>
</dbReference>
<dbReference type="Pfam" id="PF02769">
    <property type="entry name" value="AIRS_C"/>
    <property type="match status" value="1"/>
</dbReference>
<dbReference type="GO" id="GO:0004756">
    <property type="term" value="F:selenide, water dikinase activity"/>
    <property type="evidence" value="ECO:0007669"/>
    <property type="project" value="UniProtKB-EC"/>
</dbReference>
<keyword evidence="3" id="KW-0418">Kinase</keyword>
<name>A0AAU8LTV0_9BACT</name>
<dbReference type="NCBIfam" id="TIGR00476">
    <property type="entry name" value="selD"/>
    <property type="match status" value="1"/>
</dbReference>
<evidence type="ECO:0000259" key="6">
    <source>
        <dbReference type="Pfam" id="PF00586"/>
    </source>
</evidence>
<evidence type="ECO:0000259" key="7">
    <source>
        <dbReference type="Pfam" id="PF02769"/>
    </source>
</evidence>
<dbReference type="InterPro" id="IPR016188">
    <property type="entry name" value="PurM-like_N"/>
</dbReference>
<feature type="domain" description="PurM-like N-terminal" evidence="6">
    <location>
        <begin position="10"/>
        <end position="134"/>
    </location>
</feature>
<keyword evidence="2" id="KW-0547">Nucleotide-binding</keyword>
<accession>A0AAU8LTV0</accession>
<sequence>MVGIETTDSTSVYRLSSEIASINTVSCMRQPLADPYWFGQIAAANALGKIYAFGGRPVTALNLIMSPGEQQNKGTLLEILKLAFFPSKQLDKGMLKEILRGGYDKVTEVGACLTGGQFMQEAEPQYGLCVNGVVHPEQVITHAGALPGDALILTKPLGAGVLLQAVRTGKYSMKNLENETLPLLVYLHDKVIEAAGSFDIHACSDVSNSGIIGCLLNIARGAQARVVLKYQDLLFYSGAIEMSRKGVTTESNKANRALLSQHDLKIRANLSEAEAELLYDPQVAGGLLLTLPRDQAPALLTALQKNGVEGAACIGEAVAGAVGVRVE</sequence>
<evidence type="ECO:0000256" key="5">
    <source>
        <dbReference type="ARBA" id="ARBA00023266"/>
    </source>
</evidence>
<dbReference type="Gene3D" id="3.90.650.10">
    <property type="entry name" value="PurM-like C-terminal domain"/>
    <property type="match status" value="1"/>
</dbReference>